<organism evidence="3 4">
    <name type="scientific">Trichonephila clavata</name>
    <name type="common">Joro spider</name>
    <name type="synonym">Nephila clavata</name>
    <dbReference type="NCBI Taxonomy" id="2740835"/>
    <lineage>
        <taxon>Eukaryota</taxon>
        <taxon>Metazoa</taxon>
        <taxon>Ecdysozoa</taxon>
        <taxon>Arthropoda</taxon>
        <taxon>Chelicerata</taxon>
        <taxon>Arachnida</taxon>
        <taxon>Araneae</taxon>
        <taxon>Araneomorphae</taxon>
        <taxon>Entelegynae</taxon>
        <taxon>Araneoidea</taxon>
        <taxon>Nephilidae</taxon>
        <taxon>Trichonephila</taxon>
    </lineage>
</organism>
<reference evidence="3" key="1">
    <citation type="submission" date="2020-07" db="EMBL/GenBank/DDBJ databases">
        <title>Multicomponent nature underlies the extraordinary mechanical properties of spider dragline silk.</title>
        <authorList>
            <person name="Kono N."/>
            <person name="Nakamura H."/>
            <person name="Mori M."/>
            <person name="Yoshida Y."/>
            <person name="Ohtoshi R."/>
            <person name="Malay A.D."/>
            <person name="Moran D.A.P."/>
            <person name="Tomita M."/>
            <person name="Numata K."/>
            <person name="Arakawa K."/>
        </authorList>
    </citation>
    <scope>NUCLEOTIDE SEQUENCE</scope>
</reference>
<keyword evidence="4" id="KW-1185">Reference proteome</keyword>
<dbReference type="PANTHER" id="PTHR32019">
    <property type="entry name" value="R3H DOMAIN-CONTAINING PROTEIN 4"/>
    <property type="match status" value="1"/>
</dbReference>
<dbReference type="PROSITE" id="PS51061">
    <property type="entry name" value="R3H"/>
    <property type="match status" value="1"/>
</dbReference>
<evidence type="ECO:0000313" key="4">
    <source>
        <dbReference type="Proteomes" id="UP000887116"/>
    </source>
</evidence>
<sequence>MGVIKKLTFSNTVSDSIEDVLEDIQNEVNEEVPEIRRPRKTKHRSSRPQAVGGIHLTNAKSGKKKKRVDNCNYLLSLAEPEEVQELSIQDFIPETESVFTQLFTNRDKIEIWNDFINCAQDNEEWFKRNTGGNESSEIEDDLRSKHPAYLGTSCFQRIHSDIRYLLKRKRVPLGALMYLEKELVTFFVNRPTSVYHCQLESSFQRLLIHALSQYMDLSSLSYNRSGNRWTRIKNNHQDFYIPTILLSSYLENRYNNVTH</sequence>
<comment type="caution">
    <text evidence="3">The sequence shown here is derived from an EMBL/GenBank/DDBJ whole genome shotgun (WGS) entry which is preliminary data.</text>
</comment>
<name>A0A8X6KI20_TRICU</name>
<dbReference type="PANTHER" id="PTHR32019:SF2">
    <property type="entry name" value="R3H DOMAIN-CONTAINING PROTEIN 4"/>
    <property type="match status" value="1"/>
</dbReference>
<dbReference type="OrthoDB" id="75169at2759"/>
<dbReference type="InterPro" id="IPR001374">
    <property type="entry name" value="R3H_dom"/>
</dbReference>
<dbReference type="Pfam" id="PF13902">
    <property type="entry name" value="R3H-assoc"/>
    <property type="match status" value="1"/>
</dbReference>
<accession>A0A8X6KI20</accession>
<dbReference type="GO" id="GO:0003676">
    <property type="term" value="F:nucleic acid binding"/>
    <property type="evidence" value="ECO:0007669"/>
    <property type="project" value="UniProtKB-UniRule"/>
</dbReference>
<feature type="region of interest" description="Disordered" evidence="1">
    <location>
        <begin position="35"/>
        <end position="63"/>
    </location>
</feature>
<dbReference type="EMBL" id="BMAO01011800">
    <property type="protein sequence ID" value="GFQ76715.1"/>
    <property type="molecule type" value="Genomic_DNA"/>
</dbReference>
<dbReference type="AlphaFoldDB" id="A0A8X6KI20"/>
<dbReference type="Proteomes" id="UP000887116">
    <property type="component" value="Unassembled WGS sequence"/>
</dbReference>
<proteinExistence type="predicted"/>
<dbReference type="SUPFAM" id="SSF82708">
    <property type="entry name" value="R3H domain"/>
    <property type="match status" value="1"/>
</dbReference>
<dbReference type="InterPro" id="IPR036867">
    <property type="entry name" value="R3H_dom_sf"/>
</dbReference>
<feature type="domain" description="R3H" evidence="2">
    <location>
        <begin position="173"/>
        <end position="236"/>
    </location>
</feature>
<protein>
    <submittedName>
        <fullName evidence="3">R3H domain-containing protein 4</fullName>
    </submittedName>
</protein>
<evidence type="ECO:0000256" key="1">
    <source>
        <dbReference type="SAM" id="MobiDB-lite"/>
    </source>
</evidence>
<dbReference type="InterPro" id="IPR025952">
    <property type="entry name" value="R3H-assoc_dom"/>
</dbReference>
<gene>
    <name evidence="3" type="primary">R3HDM4</name>
    <name evidence="3" type="ORF">TNCT_580341</name>
</gene>
<dbReference type="Gene3D" id="3.30.1370.50">
    <property type="entry name" value="R3H-like domain"/>
    <property type="match status" value="1"/>
</dbReference>
<evidence type="ECO:0000313" key="3">
    <source>
        <dbReference type="EMBL" id="GFQ76715.1"/>
    </source>
</evidence>
<evidence type="ECO:0000259" key="2">
    <source>
        <dbReference type="PROSITE" id="PS51061"/>
    </source>
</evidence>
<feature type="compositionally biased region" description="Basic residues" evidence="1">
    <location>
        <begin position="37"/>
        <end position="46"/>
    </location>
</feature>
<dbReference type="InterPro" id="IPR039629">
    <property type="entry name" value="R3HDM4"/>
</dbReference>